<evidence type="ECO:0000256" key="6">
    <source>
        <dbReference type="ARBA" id="ARBA00023136"/>
    </source>
</evidence>
<reference evidence="8" key="1">
    <citation type="submission" date="2021-01" db="EMBL/GenBank/DDBJ databases">
        <title>Whole genome shotgun sequence of Demequina activiva NBRC 110675.</title>
        <authorList>
            <person name="Komaki H."/>
            <person name="Tamura T."/>
        </authorList>
    </citation>
    <scope>NUCLEOTIDE SEQUENCE</scope>
    <source>
        <strain evidence="8">NBRC 110675</strain>
    </source>
</reference>
<keyword evidence="9" id="KW-1185">Reference proteome</keyword>
<dbReference type="PANTHER" id="PTHR30371:SF0">
    <property type="entry name" value="SEC-INDEPENDENT PROTEIN TRANSLOCASE PROTEIN TATC, CHLOROPLASTIC-RELATED"/>
    <property type="match status" value="1"/>
</dbReference>
<dbReference type="InterPro" id="IPR002033">
    <property type="entry name" value="TatC"/>
</dbReference>
<comment type="subcellular location">
    <subcellularLocation>
        <location evidence="7">Cell membrane</location>
        <topology evidence="7">Multi-pass membrane protein</topology>
    </subcellularLocation>
    <subcellularLocation>
        <location evidence="1">Membrane</location>
        <topology evidence="1">Multi-pass membrane protein</topology>
    </subcellularLocation>
</comment>
<feature type="transmembrane region" description="Helical" evidence="7">
    <location>
        <begin position="188"/>
        <end position="204"/>
    </location>
</feature>
<dbReference type="EMBL" id="BONR01000002">
    <property type="protein sequence ID" value="GIG54586.1"/>
    <property type="molecule type" value="Genomic_DNA"/>
</dbReference>
<evidence type="ECO:0000313" key="8">
    <source>
        <dbReference type="EMBL" id="GIG54586.1"/>
    </source>
</evidence>
<dbReference type="HAMAP" id="MF_00902">
    <property type="entry name" value="TatC"/>
    <property type="match status" value="1"/>
</dbReference>
<dbReference type="NCBIfam" id="TIGR00945">
    <property type="entry name" value="tatC"/>
    <property type="match status" value="1"/>
</dbReference>
<sequence>MSLGGHLREFRNRVILAAIGIAIGAVVGWFFYTPVFEALQEPVLQAAERDDALVSVNFAGLATAIDMQIKVSLFIGVVLSSPWWLYQLWAFVAPGLKSTEKKYTVGFLLAAIPLFLAGVYLAWWVYPHAVEILTGFTPEGASNFLDAQMFMTFAMRLLLAFGLAFVFPVIMVALSWAGVVTPRTWLKGWRWAVLVMFTFAAIMTPTPDAITMIAMAVPMCGLYFGAIGVGALRGRLVRRRDAA</sequence>
<comment type="similarity">
    <text evidence="7">Belongs to the TatC family.</text>
</comment>
<dbReference type="GO" id="GO:0009977">
    <property type="term" value="F:proton motive force dependent protein transmembrane transporter activity"/>
    <property type="evidence" value="ECO:0007669"/>
    <property type="project" value="TreeGrafter"/>
</dbReference>
<dbReference type="GO" id="GO:0033281">
    <property type="term" value="C:TAT protein transport complex"/>
    <property type="evidence" value="ECO:0007669"/>
    <property type="project" value="UniProtKB-UniRule"/>
</dbReference>
<keyword evidence="6 7" id="KW-0472">Membrane</keyword>
<keyword evidence="7" id="KW-0813">Transport</keyword>
<evidence type="ECO:0000256" key="5">
    <source>
        <dbReference type="ARBA" id="ARBA00023010"/>
    </source>
</evidence>
<dbReference type="GO" id="GO:0043953">
    <property type="term" value="P:protein transport by the Tat complex"/>
    <property type="evidence" value="ECO:0007669"/>
    <property type="project" value="UniProtKB-UniRule"/>
</dbReference>
<keyword evidence="3 7" id="KW-0653">Protein transport</keyword>
<protein>
    <recommendedName>
        <fullName evidence="7">Sec-independent protein translocase protein TatC</fullName>
    </recommendedName>
</protein>
<keyword evidence="5 7" id="KW-0811">Translocation</keyword>
<keyword evidence="7" id="KW-1003">Cell membrane</keyword>
<comment type="function">
    <text evidence="7">Part of the twin-arginine translocation (Tat) system that transports large folded proteins containing a characteristic twin-arginine motif in their signal peptide across membranes. Together with TatB, TatC is part of a receptor directly interacting with Tat signal peptides.</text>
</comment>
<keyword evidence="4 7" id="KW-1133">Transmembrane helix</keyword>
<proteinExistence type="inferred from homology"/>
<dbReference type="AlphaFoldDB" id="A0A919Q2C2"/>
<dbReference type="RefSeq" id="WP_203654771.1">
    <property type="nucleotide sequence ID" value="NZ_BONR01000002.1"/>
</dbReference>
<evidence type="ECO:0000256" key="7">
    <source>
        <dbReference type="HAMAP-Rule" id="MF_00902"/>
    </source>
</evidence>
<accession>A0A919Q2C2</accession>
<feature type="transmembrane region" description="Helical" evidence="7">
    <location>
        <begin position="153"/>
        <end position="176"/>
    </location>
</feature>
<dbReference type="PANTHER" id="PTHR30371">
    <property type="entry name" value="SEC-INDEPENDENT PROTEIN TRANSLOCASE PROTEIN TATC"/>
    <property type="match status" value="1"/>
</dbReference>
<gene>
    <name evidence="7 8" type="primary">tatC</name>
    <name evidence="8" type="ORF">Dac01nite_13380</name>
</gene>
<feature type="transmembrane region" description="Helical" evidence="7">
    <location>
        <begin position="105"/>
        <end position="126"/>
    </location>
</feature>
<evidence type="ECO:0000256" key="3">
    <source>
        <dbReference type="ARBA" id="ARBA00022927"/>
    </source>
</evidence>
<name>A0A919Q2C2_9MICO</name>
<evidence type="ECO:0000313" key="9">
    <source>
        <dbReference type="Proteomes" id="UP000652354"/>
    </source>
</evidence>
<comment type="subunit">
    <text evidence="7">The Tat system comprises two distinct complexes: a TatABC complex, containing multiple copies of TatA, TatB and TatC subunits, and a separate TatA complex, containing only TatA subunits. Substrates initially bind to the TatABC complex, which probably triggers association of the separate TatA complex to form the active translocon.</text>
</comment>
<feature type="transmembrane region" description="Helical" evidence="7">
    <location>
        <begin position="210"/>
        <end position="232"/>
    </location>
</feature>
<dbReference type="Pfam" id="PF00902">
    <property type="entry name" value="TatC"/>
    <property type="match status" value="1"/>
</dbReference>
<dbReference type="PRINTS" id="PR01840">
    <property type="entry name" value="TATCFAMILY"/>
</dbReference>
<organism evidence="8 9">
    <name type="scientific">Demequina activiva</name>
    <dbReference type="NCBI Taxonomy" id="1582364"/>
    <lineage>
        <taxon>Bacteria</taxon>
        <taxon>Bacillati</taxon>
        <taxon>Actinomycetota</taxon>
        <taxon>Actinomycetes</taxon>
        <taxon>Micrococcales</taxon>
        <taxon>Demequinaceae</taxon>
        <taxon>Demequina</taxon>
    </lineage>
</organism>
<keyword evidence="2 7" id="KW-0812">Transmembrane</keyword>
<comment type="caution">
    <text evidence="8">The sequence shown here is derived from an EMBL/GenBank/DDBJ whole genome shotgun (WGS) entry which is preliminary data.</text>
</comment>
<feature type="transmembrane region" description="Helical" evidence="7">
    <location>
        <begin position="71"/>
        <end position="93"/>
    </location>
</feature>
<dbReference type="GO" id="GO:0065002">
    <property type="term" value="P:intracellular protein transmembrane transport"/>
    <property type="evidence" value="ECO:0007669"/>
    <property type="project" value="TreeGrafter"/>
</dbReference>
<dbReference type="Proteomes" id="UP000652354">
    <property type="component" value="Unassembled WGS sequence"/>
</dbReference>
<evidence type="ECO:0000256" key="4">
    <source>
        <dbReference type="ARBA" id="ARBA00022989"/>
    </source>
</evidence>
<evidence type="ECO:0000256" key="2">
    <source>
        <dbReference type="ARBA" id="ARBA00022692"/>
    </source>
</evidence>
<evidence type="ECO:0000256" key="1">
    <source>
        <dbReference type="ARBA" id="ARBA00004141"/>
    </source>
</evidence>
<feature type="transmembrane region" description="Helical" evidence="7">
    <location>
        <begin position="12"/>
        <end position="32"/>
    </location>
</feature>